<dbReference type="EnsemblBacteria" id="BAG00061">
    <property type="protein sequence ID" value="BAG00061"/>
    <property type="gene ID" value="MAE_02390"/>
</dbReference>
<dbReference type="PaxDb" id="449447-MAE_02390"/>
<dbReference type="EMBL" id="AP009552">
    <property type="protein sequence ID" value="BAG00061.1"/>
    <property type="molecule type" value="Genomic_DNA"/>
</dbReference>
<name>B0JM44_MICAN</name>
<reference evidence="1 2" key="1">
    <citation type="journal article" date="2007" name="DNA Res.">
        <title>Complete genomic structure of the bloom-forming toxic cyanobacterium Microcystis aeruginosa NIES-843.</title>
        <authorList>
            <person name="Kaneko T."/>
            <person name="Nakajima N."/>
            <person name="Okamoto S."/>
            <person name="Suzuki I."/>
            <person name="Tanabe Y."/>
            <person name="Tamaoki M."/>
            <person name="Nakamura Y."/>
            <person name="Kasai F."/>
            <person name="Watanabe A."/>
            <person name="Kawashima K."/>
            <person name="Kishida Y."/>
            <person name="Ono A."/>
            <person name="Shimizu Y."/>
            <person name="Takahashi C."/>
            <person name="Minami C."/>
            <person name="Fujishiro T."/>
            <person name="Kohara M."/>
            <person name="Katoh M."/>
            <person name="Nakazaki N."/>
            <person name="Nakayama S."/>
            <person name="Yamada M."/>
            <person name="Tabata S."/>
            <person name="Watanabe M.M."/>
        </authorList>
    </citation>
    <scope>NUCLEOTIDE SEQUENCE [LARGE SCALE GENOMIC DNA]</scope>
    <source>
        <strain evidence="2">NIES-843 / IAM M-247</strain>
    </source>
</reference>
<dbReference type="AlphaFoldDB" id="B0JM44"/>
<protein>
    <submittedName>
        <fullName evidence="1">Uncharacterized protein</fullName>
    </submittedName>
</protein>
<evidence type="ECO:0000313" key="1">
    <source>
        <dbReference type="EMBL" id="BAG00061.1"/>
    </source>
</evidence>
<keyword evidence="2" id="KW-1185">Reference proteome</keyword>
<sequence length="61" mass="7111">MPSKKTINTTVPKLVPMVTLTRTRKAVDTRAVVAFKFSYWGEGDKYRHGRFDRYLPFSTFP</sequence>
<dbReference type="Proteomes" id="UP000001510">
    <property type="component" value="Chromosome"/>
</dbReference>
<dbReference type="HOGENOM" id="CLU_2955378_0_0_3"/>
<organism evidence="1 2">
    <name type="scientific">Microcystis aeruginosa (strain NIES-843 / IAM M-2473)</name>
    <dbReference type="NCBI Taxonomy" id="449447"/>
    <lineage>
        <taxon>Bacteria</taxon>
        <taxon>Bacillati</taxon>
        <taxon>Cyanobacteriota</taxon>
        <taxon>Cyanophyceae</taxon>
        <taxon>Oscillatoriophycideae</taxon>
        <taxon>Chroococcales</taxon>
        <taxon>Microcystaceae</taxon>
        <taxon>Microcystis</taxon>
    </lineage>
</organism>
<proteinExistence type="predicted"/>
<dbReference type="KEGG" id="mar:MAE_02390"/>
<gene>
    <name evidence="1" type="ordered locus">MAE_02390</name>
</gene>
<accession>B0JM44</accession>
<evidence type="ECO:0000313" key="2">
    <source>
        <dbReference type="Proteomes" id="UP000001510"/>
    </source>
</evidence>